<reference evidence="3" key="2">
    <citation type="submission" date="2025-08" db="UniProtKB">
        <authorList>
            <consortium name="Ensembl"/>
        </authorList>
    </citation>
    <scope>IDENTIFICATION</scope>
</reference>
<dbReference type="GO" id="GO:0035020">
    <property type="term" value="P:regulation of Rac protein signal transduction"/>
    <property type="evidence" value="ECO:0007669"/>
    <property type="project" value="TreeGrafter"/>
</dbReference>
<protein>
    <submittedName>
        <fullName evidence="3">Uncharacterized protein</fullName>
    </submittedName>
</protein>
<organism evidence="3 4">
    <name type="scientific">Melopsittacus undulatus</name>
    <name type="common">Budgerigar</name>
    <name type="synonym">Psittacus undulatus</name>
    <dbReference type="NCBI Taxonomy" id="13146"/>
    <lineage>
        <taxon>Eukaryota</taxon>
        <taxon>Metazoa</taxon>
        <taxon>Chordata</taxon>
        <taxon>Craniata</taxon>
        <taxon>Vertebrata</taxon>
        <taxon>Euteleostomi</taxon>
        <taxon>Archelosauria</taxon>
        <taxon>Archosauria</taxon>
        <taxon>Dinosauria</taxon>
        <taxon>Saurischia</taxon>
        <taxon>Theropoda</taxon>
        <taxon>Coelurosauria</taxon>
        <taxon>Aves</taxon>
        <taxon>Neognathae</taxon>
        <taxon>Neoaves</taxon>
        <taxon>Telluraves</taxon>
        <taxon>Australaves</taxon>
        <taxon>Psittaciformes</taxon>
        <taxon>Psittaculidae</taxon>
        <taxon>Melopsittacus</taxon>
    </lineage>
</organism>
<feature type="region of interest" description="Disordered" evidence="2">
    <location>
        <begin position="217"/>
        <end position="249"/>
    </location>
</feature>
<dbReference type="Gene3D" id="1.20.1270.60">
    <property type="entry name" value="Arfaptin homology (AH) domain/BAR domain"/>
    <property type="match status" value="1"/>
</dbReference>
<dbReference type="Pfam" id="PF03114">
    <property type="entry name" value="BAR"/>
    <property type="match status" value="1"/>
</dbReference>
<proteinExistence type="predicted"/>
<accession>A0A8V5FQW7</accession>
<evidence type="ECO:0000256" key="2">
    <source>
        <dbReference type="SAM" id="MobiDB-lite"/>
    </source>
</evidence>
<dbReference type="Proteomes" id="UP000694405">
    <property type="component" value="Chromosome 5"/>
</dbReference>
<keyword evidence="4" id="KW-1185">Reference proteome</keyword>
<dbReference type="PANTHER" id="PTHR14130">
    <property type="entry name" value="3BP-1 RELATED RHOGAP"/>
    <property type="match status" value="1"/>
</dbReference>
<name>A0A8V5FQW7_MELUD</name>
<dbReference type="SUPFAM" id="SSF103657">
    <property type="entry name" value="BAR/IMD domain-like"/>
    <property type="match status" value="1"/>
</dbReference>
<dbReference type="GO" id="GO:0005829">
    <property type="term" value="C:cytosol"/>
    <property type="evidence" value="ECO:0007669"/>
    <property type="project" value="TreeGrafter"/>
</dbReference>
<reference evidence="3" key="1">
    <citation type="submission" date="2020-03" db="EMBL/GenBank/DDBJ databases">
        <title>Melopsittacus undulatus (budgerigar) genome, bMelUnd1, maternal haplotype with Z.</title>
        <authorList>
            <person name="Gedman G."/>
            <person name="Mountcastle J."/>
            <person name="Haase B."/>
            <person name="Formenti G."/>
            <person name="Wright T."/>
            <person name="Apodaca J."/>
            <person name="Pelan S."/>
            <person name="Chow W."/>
            <person name="Rhie A."/>
            <person name="Howe K."/>
            <person name="Fedrigo O."/>
            <person name="Jarvis E.D."/>
        </authorList>
    </citation>
    <scope>NUCLEOTIDE SEQUENCE [LARGE SCALE GENOMIC DNA]</scope>
</reference>
<feature type="compositionally biased region" description="Polar residues" evidence="2">
    <location>
        <begin position="221"/>
        <end position="233"/>
    </location>
</feature>
<dbReference type="InterPro" id="IPR027267">
    <property type="entry name" value="AH/BAR_dom_sf"/>
</dbReference>
<reference evidence="3" key="3">
    <citation type="submission" date="2025-09" db="UniProtKB">
        <authorList>
            <consortium name="Ensembl"/>
        </authorList>
    </citation>
    <scope>IDENTIFICATION</scope>
</reference>
<gene>
    <name evidence="3" type="primary">LOC101873856</name>
</gene>
<dbReference type="GO" id="GO:0032956">
    <property type="term" value="P:regulation of actin cytoskeleton organization"/>
    <property type="evidence" value="ECO:0007669"/>
    <property type="project" value="TreeGrafter"/>
</dbReference>
<dbReference type="InterPro" id="IPR047165">
    <property type="entry name" value="RHG17/44/SH3BP1-like"/>
</dbReference>
<dbReference type="AlphaFoldDB" id="A0A8V5FQW7"/>
<dbReference type="PANTHER" id="PTHR14130:SF12">
    <property type="entry name" value="BARGIN-RELATED"/>
    <property type="match status" value="1"/>
</dbReference>
<evidence type="ECO:0000256" key="1">
    <source>
        <dbReference type="ARBA" id="ARBA00022468"/>
    </source>
</evidence>
<dbReference type="GO" id="GO:0005096">
    <property type="term" value="F:GTPase activator activity"/>
    <property type="evidence" value="ECO:0007669"/>
    <property type="project" value="UniProtKB-KW"/>
</dbReference>
<evidence type="ECO:0000313" key="4">
    <source>
        <dbReference type="Proteomes" id="UP000694405"/>
    </source>
</evidence>
<sequence>MICAAAGCCLGHSSQSWVLGKRWPWEAQPMVGKRASPVPSFCLQIEQRIEPAKRAAHSVSKRLQACLQGQCGSEMDKRVKKLPLMALSTTMAESFKELDTESSLGRALEMGCCIESSLAKILAEFEIILERDVLQPLNKLSEAEPSCQELQYQCWHWCWPRGIFCCQQTGDLEGGGGGGEEEGGAVQGKTSLALPHEAPADLFPFTDSLQSDPILRWMQPDSMSCPPQANQSLKEQKQGDTPSPRKKWS</sequence>
<evidence type="ECO:0000313" key="3">
    <source>
        <dbReference type="Ensembl" id="ENSMUNP00000028134.1"/>
    </source>
</evidence>
<dbReference type="InterPro" id="IPR004148">
    <property type="entry name" value="BAR_dom"/>
</dbReference>
<keyword evidence="1" id="KW-0343">GTPase activation</keyword>
<dbReference type="Ensembl" id="ENSMUNT00000029795.1">
    <property type="protein sequence ID" value="ENSMUNP00000028134.1"/>
    <property type="gene ID" value="ENSMUNG00000000746.2"/>
</dbReference>